<evidence type="ECO:0000313" key="2">
    <source>
        <dbReference type="EMBL" id="KAJ8894748.1"/>
    </source>
</evidence>
<sequence length="526" mass="58770">MDPGSNQVQISKSFQTLNIKWRLVHNATLDTTRTVINKLRILIDVTSWHSYRSYTLAARRLFFFFKGAAVAERLARSPPTKANPGSIPGRSPDSPKWESCRTMPLVDGFSRESPVSPPLFNSGTAPYSFNHPHRLSRHRLRVIEVSMEKRRNKRAGETGYPQGKKPADQRHRPALLLGLTRPYSCINKITQCYVALVHTASVGRFTRTREEKDSSYMIVATAIPSNRRLAAGEVTSGREVCDCEYQTVKCAAGRLAYWTRCCMIPSPVFTTCHVGPRERSRVAPRGPLWTEHDVTWDRKCPLTPSPAGQPLFPAVMSKSCTLSAIKGERFDDPEVISISSDIPNSSMSLTQFLEDSSPRVFIDEPSGFPKATVSPRDEYSERALDWDSDSDIEDWPYSRLSGVSSNRKAVCSTSHAEKPRGLGGKIGAPRYLCYVIAHAAWGTSLASYLPEEGVHLGTTRRSPSYVLLRGPIHQQHPHPQPLPRPTTASSDWPGTGRVFHSPAAPHRNNEHLLAIWRRLTCHAKLK</sequence>
<keyword evidence="3" id="KW-1185">Reference proteome</keyword>
<organism evidence="2 3">
    <name type="scientific">Dryococelus australis</name>
    <dbReference type="NCBI Taxonomy" id="614101"/>
    <lineage>
        <taxon>Eukaryota</taxon>
        <taxon>Metazoa</taxon>
        <taxon>Ecdysozoa</taxon>
        <taxon>Arthropoda</taxon>
        <taxon>Hexapoda</taxon>
        <taxon>Insecta</taxon>
        <taxon>Pterygota</taxon>
        <taxon>Neoptera</taxon>
        <taxon>Polyneoptera</taxon>
        <taxon>Phasmatodea</taxon>
        <taxon>Verophasmatodea</taxon>
        <taxon>Anareolatae</taxon>
        <taxon>Phasmatidae</taxon>
        <taxon>Eurycanthinae</taxon>
        <taxon>Dryococelus</taxon>
    </lineage>
</organism>
<dbReference type="EMBL" id="JARBHB010000001">
    <property type="protein sequence ID" value="KAJ8894748.1"/>
    <property type="molecule type" value="Genomic_DNA"/>
</dbReference>
<evidence type="ECO:0000313" key="3">
    <source>
        <dbReference type="Proteomes" id="UP001159363"/>
    </source>
</evidence>
<dbReference type="Proteomes" id="UP001159363">
    <property type="component" value="Chromosome 1"/>
</dbReference>
<evidence type="ECO:0000256" key="1">
    <source>
        <dbReference type="SAM" id="MobiDB-lite"/>
    </source>
</evidence>
<protein>
    <submittedName>
        <fullName evidence="2">Uncharacterized protein</fullName>
    </submittedName>
</protein>
<reference evidence="2 3" key="1">
    <citation type="submission" date="2023-02" db="EMBL/GenBank/DDBJ databases">
        <title>LHISI_Scaffold_Assembly.</title>
        <authorList>
            <person name="Stuart O.P."/>
            <person name="Cleave R."/>
            <person name="Magrath M.J.L."/>
            <person name="Mikheyev A.S."/>
        </authorList>
    </citation>
    <scope>NUCLEOTIDE SEQUENCE [LARGE SCALE GENOMIC DNA]</scope>
    <source>
        <strain evidence="2">Daus_M_001</strain>
        <tissue evidence="2">Leg muscle</tissue>
    </source>
</reference>
<feature type="region of interest" description="Disordered" evidence="1">
    <location>
        <begin position="74"/>
        <end position="98"/>
    </location>
</feature>
<name>A0ABQ9IDJ8_9NEOP</name>
<accession>A0ABQ9IDJ8</accession>
<comment type="caution">
    <text evidence="2">The sequence shown here is derived from an EMBL/GenBank/DDBJ whole genome shotgun (WGS) entry which is preliminary data.</text>
</comment>
<feature type="region of interest" description="Disordered" evidence="1">
    <location>
        <begin position="471"/>
        <end position="504"/>
    </location>
</feature>
<gene>
    <name evidence="2" type="ORF">PR048_000055</name>
</gene>
<proteinExistence type="predicted"/>